<sequence length="247" mass="27329">MILYTEDGSKDFGQHIFFQALPTSHQMHSLVTISGKHTVRGMRLIFSANRSFLLRKRMSDVLKMIAVTPSKQWIHFFLSERCPPTSTILKVSSLKVNLFSTMPVVMSRDRRMSSTVGMYSRAEMRSRSFSWPCKGKELHSVVGAIRIVKVDLEGGEGADDAGERVNGIVQDEGLVLFAGVQVEASAVDDLHLLDNGAVCESCVGRTQTCGMPTQRLALRLDCLLKPTELGFIAGAPPEEKLWKRAGD</sequence>
<accession>A0A5J5CTB5</accession>
<evidence type="ECO:0000313" key="2">
    <source>
        <dbReference type="Proteomes" id="UP000327493"/>
    </source>
</evidence>
<proteinExistence type="predicted"/>
<protein>
    <submittedName>
        <fullName evidence="1">Uncharacterized protein</fullName>
    </submittedName>
</protein>
<dbReference type="AlphaFoldDB" id="A0A5J5CTB5"/>
<dbReference type="EMBL" id="VOFY01000016">
    <property type="protein sequence ID" value="KAA8584249.1"/>
    <property type="molecule type" value="Genomic_DNA"/>
</dbReference>
<gene>
    <name evidence="1" type="ORF">FQN60_008034</name>
</gene>
<evidence type="ECO:0000313" key="1">
    <source>
        <dbReference type="EMBL" id="KAA8584249.1"/>
    </source>
</evidence>
<keyword evidence="2" id="KW-1185">Reference proteome</keyword>
<name>A0A5J5CTB5_9PERO</name>
<reference evidence="1 2" key="1">
    <citation type="submission" date="2019-08" db="EMBL/GenBank/DDBJ databases">
        <title>A chromosome-level genome assembly, high-density linkage maps, and genome scans reveal the genomic architecture of hybrid incompatibilities underlying speciation via character displacement in darters (Percidae: Etheostominae).</title>
        <authorList>
            <person name="Moran R.L."/>
            <person name="Catchen J.M."/>
            <person name="Fuller R.C."/>
        </authorList>
    </citation>
    <scope>NUCLEOTIDE SEQUENCE [LARGE SCALE GENOMIC DNA]</scope>
    <source>
        <strain evidence="1">EspeVRDwgs_2016</strain>
        <tissue evidence="1">Muscle</tissue>
    </source>
</reference>
<comment type="caution">
    <text evidence="1">The sequence shown here is derived from an EMBL/GenBank/DDBJ whole genome shotgun (WGS) entry which is preliminary data.</text>
</comment>
<feature type="non-terminal residue" evidence="1">
    <location>
        <position position="247"/>
    </location>
</feature>
<dbReference type="Proteomes" id="UP000327493">
    <property type="component" value="Chromosome 16"/>
</dbReference>
<organism evidence="1 2">
    <name type="scientific">Etheostoma spectabile</name>
    <name type="common">orangethroat darter</name>
    <dbReference type="NCBI Taxonomy" id="54343"/>
    <lineage>
        <taxon>Eukaryota</taxon>
        <taxon>Metazoa</taxon>
        <taxon>Chordata</taxon>
        <taxon>Craniata</taxon>
        <taxon>Vertebrata</taxon>
        <taxon>Euteleostomi</taxon>
        <taxon>Actinopterygii</taxon>
        <taxon>Neopterygii</taxon>
        <taxon>Teleostei</taxon>
        <taxon>Neoteleostei</taxon>
        <taxon>Acanthomorphata</taxon>
        <taxon>Eupercaria</taxon>
        <taxon>Perciformes</taxon>
        <taxon>Percoidei</taxon>
        <taxon>Percidae</taxon>
        <taxon>Etheostomatinae</taxon>
        <taxon>Etheostoma</taxon>
    </lineage>
</organism>